<organism evidence="1 2">
    <name type="scientific">Portunus trituberculatus</name>
    <name type="common">Swimming crab</name>
    <name type="synonym">Neptunus trituberculatus</name>
    <dbReference type="NCBI Taxonomy" id="210409"/>
    <lineage>
        <taxon>Eukaryota</taxon>
        <taxon>Metazoa</taxon>
        <taxon>Ecdysozoa</taxon>
        <taxon>Arthropoda</taxon>
        <taxon>Crustacea</taxon>
        <taxon>Multicrustacea</taxon>
        <taxon>Malacostraca</taxon>
        <taxon>Eumalacostraca</taxon>
        <taxon>Eucarida</taxon>
        <taxon>Decapoda</taxon>
        <taxon>Pleocyemata</taxon>
        <taxon>Brachyura</taxon>
        <taxon>Eubrachyura</taxon>
        <taxon>Portunoidea</taxon>
        <taxon>Portunidae</taxon>
        <taxon>Portuninae</taxon>
        <taxon>Portunus</taxon>
    </lineage>
</organism>
<name>A0A5B7EQB3_PORTR</name>
<dbReference type="Proteomes" id="UP000324222">
    <property type="component" value="Unassembled WGS sequence"/>
</dbReference>
<protein>
    <submittedName>
        <fullName evidence="1">Uncharacterized protein</fullName>
    </submittedName>
</protein>
<comment type="caution">
    <text evidence="1">The sequence shown here is derived from an EMBL/GenBank/DDBJ whole genome shotgun (WGS) entry which is preliminary data.</text>
</comment>
<dbReference type="AlphaFoldDB" id="A0A5B7EQB3"/>
<reference evidence="1 2" key="1">
    <citation type="submission" date="2019-05" db="EMBL/GenBank/DDBJ databases">
        <title>Another draft genome of Portunus trituberculatus and its Hox gene families provides insights of decapod evolution.</title>
        <authorList>
            <person name="Jeong J.-H."/>
            <person name="Song I."/>
            <person name="Kim S."/>
            <person name="Choi T."/>
            <person name="Kim D."/>
            <person name="Ryu S."/>
            <person name="Kim W."/>
        </authorList>
    </citation>
    <scope>NUCLEOTIDE SEQUENCE [LARGE SCALE GENOMIC DNA]</scope>
    <source>
        <tissue evidence="1">Muscle</tissue>
    </source>
</reference>
<gene>
    <name evidence="1" type="ORF">E2C01_028838</name>
</gene>
<evidence type="ECO:0000313" key="2">
    <source>
        <dbReference type="Proteomes" id="UP000324222"/>
    </source>
</evidence>
<dbReference type="EMBL" id="VSRR010003271">
    <property type="protein sequence ID" value="MPC35416.1"/>
    <property type="molecule type" value="Genomic_DNA"/>
</dbReference>
<accession>A0A5B7EQB3</accession>
<proteinExistence type="predicted"/>
<evidence type="ECO:0000313" key="1">
    <source>
        <dbReference type="EMBL" id="MPC35416.1"/>
    </source>
</evidence>
<sequence length="75" mass="8561">MFRDVEPKTNLQTTSCYSACDSRTKQSVPYKHRLSTLAALNHRWPSVNITTPNLDFDAALHSHSTSFLCHQLRIT</sequence>
<keyword evidence="2" id="KW-1185">Reference proteome</keyword>